<feature type="transmembrane region" description="Helical" evidence="1">
    <location>
        <begin position="115"/>
        <end position="133"/>
    </location>
</feature>
<keyword evidence="3" id="KW-0813">Transport</keyword>
<feature type="transmembrane region" description="Helical" evidence="1">
    <location>
        <begin position="6"/>
        <end position="22"/>
    </location>
</feature>
<keyword evidence="1" id="KW-0472">Membrane</keyword>
<feature type="domain" description="Potassium channel" evidence="2">
    <location>
        <begin position="54"/>
        <end position="128"/>
    </location>
</feature>
<evidence type="ECO:0000259" key="2">
    <source>
        <dbReference type="Pfam" id="PF07885"/>
    </source>
</evidence>
<feature type="transmembrane region" description="Helical" evidence="1">
    <location>
        <begin position="42"/>
        <end position="65"/>
    </location>
</feature>
<dbReference type="SUPFAM" id="SSF81324">
    <property type="entry name" value="Voltage-gated potassium channels"/>
    <property type="match status" value="1"/>
</dbReference>
<dbReference type="Pfam" id="PF07885">
    <property type="entry name" value="Ion_trans_2"/>
    <property type="match status" value="1"/>
</dbReference>
<evidence type="ECO:0000313" key="4">
    <source>
        <dbReference type="Proteomes" id="UP000473531"/>
    </source>
</evidence>
<organism evidence="3 4">
    <name type="scientific">Allopontixanthobacter confluentis</name>
    <dbReference type="NCBI Taxonomy" id="1849021"/>
    <lineage>
        <taxon>Bacteria</taxon>
        <taxon>Pseudomonadati</taxon>
        <taxon>Pseudomonadota</taxon>
        <taxon>Alphaproteobacteria</taxon>
        <taxon>Sphingomonadales</taxon>
        <taxon>Erythrobacteraceae</taxon>
        <taxon>Allopontixanthobacter</taxon>
    </lineage>
</organism>
<dbReference type="InterPro" id="IPR013099">
    <property type="entry name" value="K_chnl_dom"/>
</dbReference>
<evidence type="ECO:0000313" key="3">
    <source>
        <dbReference type="EMBL" id="MXP14913.1"/>
    </source>
</evidence>
<reference evidence="3 4" key="1">
    <citation type="submission" date="2019-12" db="EMBL/GenBank/DDBJ databases">
        <title>Genomic-based taxomic classification of the family Erythrobacteraceae.</title>
        <authorList>
            <person name="Xu L."/>
        </authorList>
    </citation>
    <scope>NUCLEOTIDE SEQUENCE [LARGE SCALE GENOMIC DNA]</scope>
    <source>
        <strain evidence="3 4">KCTC 52259</strain>
    </source>
</reference>
<dbReference type="Gene3D" id="1.10.287.70">
    <property type="match status" value="1"/>
</dbReference>
<dbReference type="Proteomes" id="UP000473531">
    <property type="component" value="Unassembled WGS sequence"/>
</dbReference>
<dbReference type="RefSeq" id="WP_160601514.1">
    <property type="nucleotide sequence ID" value="NZ_WTYU01000002.1"/>
</dbReference>
<keyword evidence="3" id="KW-0407">Ion channel</keyword>
<keyword evidence="3" id="KW-0406">Ion transport</keyword>
<keyword evidence="4" id="KW-1185">Reference proteome</keyword>
<evidence type="ECO:0000256" key="1">
    <source>
        <dbReference type="SAM" id="Phobius"/>
    </source>
</evidence>
<comment type="caution">
    <text evidence="3">The sequence shown here is derived from an EMBL/GenBank/DDBJ whole genome shotgun (WGS) entry which is preliminary data.</text>
</comment>
<dbReference type="EMBL" id="WTYU01000002">
    <property type="protein sequence ID" value="MXP14913.1"/>
    <property type="molecule type" value="Genomic_DNA"/>
</dbReference>
<gene>
    <name evidence="3" type="ORF">GRI44_09165</name>
</gene>
<dbReference type="AlphaFoldDB" id="A0A6L7GFR8"/>
<dbReference type="OrthoDB" id="2974133at2"/>
<keyword evidence="1" id="KW-0812">Transmembrane</keyword>
<name>A0A6L7GFR8_9SPHN</name>
<proteinExistence type="predicted"/>
<keyword evidence="1" id="KW-1133">Transmembrane helix</keyword>
<accession>A0A6L7GFR8</accession>
<sequence>MIAVFISIVLVAATILIHYEALRMTSRSFVHWKIPVRARIIVVLAVAQMSHALQVLLYALVYLWLHHLDGNEFISGAENFNLENAFYFSISSYTTLGIGDLVPQGQLRIISGVEALNGLVMVGWTASFTYLTMEKFWHLHRH</sequence>
<protein>
    <submittedName>
        <fullName evidence="3">Two pore domain potassium channel family protein</fullName>
    </submittedName>
</protein>
<dbReference type="GO" id="GO:0034220">
    <property type="term" value="P:monoatomic ion transmembrane transport"/>
    <property type="evidence" value="ECO:0007669"/>
    <property type="project" value="UniProtKB-KW"/>
</dbReference>